<dbReference type="Proteomes" id="UP001521150">
    <property type="component" value="Unassembled WGS sequence"/>
</dbReference>
<dbReference type="InterPro" id="IPR036291">
    <property type="entry name" value="NAD(P)-bd_dom_sf"/>
</dbReference>
<gene>
    <name evidence="2" type="ORF">LWC34_06955</name>
</gene>
<dbReference type="PANTHER" id="PTHR48079">
    <property type="entry name" value="PROTEIN YEEZ"/>
    <property type="match status" value="1"/>
</dbReference>
<dbReference type="InterPro" id="IPR001509">
    <property type="entry name" value="Epimerase_deHydtase"/>
</dbReference>
<proteinExistence type="predicted"/>
<reference evidence="2 3" key="1">
    <citation type="submission" date="2021-12" db="EMBL/GenBank/DDBJ databases">
        <title>Genome sequence of Kibdelosporangium philippinense ATCC 49844.</title>
        <authorList>
            <person name="Fedorov E.A."/>
            <person name="Omeragic M."/>
            <person name="Shalygina K.F."/>
            <person name="Maclea K.S."/>
        </authorList>
    </citation>
    <scope>NUCLEOTIDE SEQUENCE [LARGE SCALE GENOMIC DNA]</scope>
    <source>
        <strain evidence="2 3">ATCC 49844</strain>
    </source>
</reference>
<dbReference type="PANTHER" id="PTHR48079:SF6">
    <property type="entry name" value="NAD(P)-BINDING DOMAIN-CONTAINING PROTEIN-RELATED"/>
    <property type="match status" value="1"/>
</dbReference>
<dbReference type="Gene3D" id="3.40.50.720">
    <property type="entry name" value="NAD(P)-binding Rossmann-like Domain"/>
    <property type="match status" value="1"/>
</dbReference>
<feature type="domain" description="NAD-dependent epimerase/dehydratase" evidence="1">
    <location>
        <begin position="3"/>
        <end position="159"/>
    </location>
</feature>
<name>A0ABS8Z3R5_9PSEU</name>
<organism evidence="2 3">
    <name type="scientific">Kibdelosporangium philippinense</name>
    <dbReference type="NCBI Taxonomy" id="211113"/>
    <lineage>
        <taxon>Bacteria</taxon>
        <taxon>Bacillati</taxon>
        <taxon>Actinomycetota</taxon>
        <taxon>Actinomycetes</taxon>
        <taxon>Pseudonocardiales</taxon>
        <taxon>Pseudonocardiaceae</taxon>
        <taxon>Kibdelosporangium</taxon>
    </lineage>
</organism>
<keyword evidence="3" id="KW-1185">Reference proteome</keyword>
<dbReference type="SUPFAM" id="SSF51735">
    <property type="entry name" value="NAD(P)-binding Rossmann-fold domains"/>
    <property type="match status" value="1"/>
</dbReference>
<protein>
    <submittedName>
        <fullName evidence="2">NAD-dependent epimerase/dehydratase family protein</fullName>
    </submittedName>
</protein>
<sequence length="304" mass="32751">MHVIVGATGATGSVVVRELLARGEKVRAVNRSGRAGVPEGVELVAANAADAKQMREVCAGATAVYNCVRPPLPEWLEVYPRVQQSLIRAAGSAGAVLVFADDTWMYGKVDGPMTEDTPSLPVSNLGLLRAWLADMLLTAHLRGDAQVAIARAGELYGPKVESLFGSPMFAGKRPMWFGNPDLPITPTYIDDFAKTMVTLAAEPGSWGEVWHVPSSEPTTARKFAAIAGRDKLRALPVKMAKTLGLVSTVAKHGAEILYQFEQPFLVDSTKFTARFGGTAMELTEGIARTLKWHKENPRRSPIPS</sequence>
<dbReference type="Pfam" id="PF01370">
    <property type="entry name" value="Epimerase"/>
    <property type="match status" value="1"/>
</dbReference>
<evidence type="ECO:0000313" key="2">
    <source>
        <dbReference type="EMBL" id="MCE7002569.1"/>
    </source>
</evidence>
<accession>A0ABS8Z3R5</accession>
<dbReference type="RefSeq" id="WP_233723827.1">
    <property type="nucleotide sequence ID" value="NZ_JAJVCN010000001.1"/>
</dbReference>
<evidence type="ECO:0000313" key="3">
    <source>
        <dbReference type="Proteomes" id="UP001521150"/>
    </source>
</evidence>
<comment type="caution">
    <text evidence="2">The sequence shown here is derived from an EMBL/GenBank/DDBJ whole genome shotgun (WGS) entry which is preliminary data.</text>
</comment>
<dbReference type="InterPro" id="IPR051783">
    <property type="entry name" value="NAD(P)-dependent_oxidoreduct"/>
</dbReference>
<dbReference type="EMBL" id="JAJVCN010000001">
    <property type="protein sequence ID" value="MCE7002569.1"/>
    <property type="molecule type" value="Genomic_DNA"/>
</dbReference>
<evidence type="ECO:0000259" key="1">
    <source>
        <dbReference type="Pfam" id="PF01370"/>
    </source>
</evidence>